<dbReference type="EMBL" id="JBHTJS010000047">
    <property type="protein sequence ID" value="MFD1008947.1"/>
    <property type="molecule type" value="Genomic_DNA"/>
</dbReference>
<keyword evidence="2" id="KW-1185">Reference proteome</keyword>
<evidence type="ECO:0000313" key="2">
    <source>
        <dbReference type="Proteomes" id="UP001597048"/>
    </source>
</evidence>
<reference evidence="2" key="1">
    <citation type="journal article" date="2019" name="Int. J. Syst. Evol. Microbiol.">
        <title>The Global Catalogue of Microorganisms (GCM) 10K type strain sequencing project: providing services to taxonomists for standard genome sequencing and annotation.</title>
        <authorList>
            <consortium name="The Broad Institute Genomics Platform"/>
            <consortium name="The Broad Institute Genome Sequencing Center for Infectious Disease"/>
            <person name="Wu L."/>
            <person name="Ma J."/>
        </authorList>
    </citation>
    <scope>NUCLEOTIDE SEQUENCE [LARGE SCALE GENOMIC DNA]</scope>
    <source>
        <strain evidence="2">CCUG 60525</strain>
    </source>
</reference>
<comment type="caution">
    <text evidence="1">The sequence shown here is derived from an EMBL/GenBank/DDBJ whole genome shotgun (WGS) entry which is preliminary data.</text>
</comment>
<proteinExistence type="predicted"/>
<accession>A0ABW3KMY4</accession>
<dbReference type="RefSeq" id="WP_379558924.1">
    <property type="nucleotide sequence ID" value="NZ_JBHTJS010000047.1"/>
</dbReference>
<sequence length="316" mass="36888">MAAHIPPDGKVNNNNPRYLHLYQHYLSEAFNIINNTPISNDVDYLESQINNALINNIPSLDERIKFINNMHAECSGQYVADGYLSWLDDNIACTWLWLIIISDGIKNSDLLQLLESCEFNTNHITLKSYNELNLDLGFTPSNHKERLYVIQQYLDRFCLDIYAKLEIIKIMNNVWDNSENLTPIVKWLKKEDETQCEWVWNYFNKEVIEKGALAAFKNITKGVVSPQEKYIMFFGFYVFWLDTDSSKKLFFLQMKNSWAQKKSRLNKVKKNLRGINVSVAPEVGKQLEELAVSYSSTITKVIELAIRNEYKKFKNK</sequence>
<evidence type="ECO:0000313" key="1">
    <source>
        <dbReference type="EMBL" id="MFD1008947.1"/>
    </source>
</evidence>
<protein>
    <submittedName>
        <fullName evidence="1">Uncharacterized protein</fullName>
    </submittedName>
</protein>
<dbReference type="Proteomes" id="UP001597048">
    <property type="component" value="Unassembled WGS sequence"/>
</dbReference>
<gene>
    <name evidence="1" type="ORF">ACFQ1C_12365</name>
</gene>
<organism evidence="1 2">
    <name type="scientific">Oceanisphaera ostreae</name>
    <dbReference type="NCBI Taxonomy" id="914151"/>
    <lineage>
        <taxon>Bacteria</taxon>
        <taxon>Pseudomonadati</taxon>
        <taxon>Pseudomonadota</taxon>
        <taxon>Gammaproteobacteria</taxon>
        <taxon>Aeromonadales</taxon>
        <taxon>Aeromonadaceae</taxon>
        <taxon>Oceanisphaera</taxon>
    </lineage>
</organism>
<name>A0ABW3KMY4_9GAMM</name>